<comment type="caution">
    <text evidence="1">The sequence shown here is derived from an EMBL/GenBank/DDBJ whole genome shotgun (WGS) entry which is preliminary data.</text>
</comment>
<accession>A0A829A6Y8</accession>
<protein>
    <recommendedName>
        <fullName evidence="3">Swt1-like HEPN domain-containing protein</fullName>
    </recommendedName>
</protein>
<dbReference type="AlphaFoldDB" id="A0A829A6Y8"/>
<gene>
    <name evidence="1" type="ORF">OKA_04606</name>
</gene>
<evidence type="ECO:0000313" key="1">
    <source>
        <dbReference type="EMBL" id="ELB39534.1"/>
    </source>
</evidence>
<reference evidence="1 2" key="1">
    <citation type="submission" date="2012-12" db="EMBL/GenBank/DDBJ databases">
        <title>The Genome Sequence of Enterococcus faecium E2039.</title>
        <authorList>
            <consortium name="The Broad Institute Genome Sequencing Platform"/>
            <consortium name="The Broad Institute Genome Sequencing Center for Infectious Disease"/>
            <person name="Earl A.M."/>
            <person name="Gilmore M.S."/>
            <person name="van Schaik W."/>
            <person name="Lebreton F."/>
            <person name="Willems R.J."/>
            <person name="Walker B."/>
            <person name="Young S.K."/>
            <person name="Zeng Q."/>
            <person name="Gargeya S."/>
            <person name="Fitzgerald M."/>
            <person name="Haas B."/>
            <person name="Abouelleil A."/>
            <person name="Alvarado L."/>
            <person name="Arachchi H.M."/>
            <person name="Berlin A.M."/>
            <person name="Chapman S.B."/>
            <person name="Dewar J."/>
            <person name="Goldberg J."/>
            <person name="Griggs A."/>
            <person name="Gujja S."/>
            <person name="Hansen M."/>
            <person name="Howarth C."/>
            <person name="Imamovic A."/>
            <person name="Larimer J."/>
            <person name="McCowan C."/>
            <person name="Murphy C."/>
            <person name="Neiman D."/>
            <person name="Pearson M."/>
            <person name="Priest M."/>
            <person name="Roberts A."/>
            <person name="Saif S."/>
            <person name="Shea T."/>
            <person name="Sisk P."/>
            <person name="Sykes S."/>
            <person name="Wortman J."/>
            <person name="Nusbaum C."/>
            <person name="Birren B."/>
        </authorList>
    </citation>
    <scope>NUCLEOTIDE SEQUENCE [LARGE SCALE GENOMIC DNA]</scope>
    <source>
        <strain evidence="1 2">E2039</strain>
    </source>
</reference>
<organism evidence="1 2">
    <name type="scientific">Enterococcus faecium EnGen0026</name>
    <dbReference type="NCBI Taxonomy" id="1138917"/>
    <lineage>
        <taxon>Bacteria</taxon>
        <taxon>Bacillati</taxon>
        <taxon>Bacillota</taxon>
        <taxon>Bacilli</taxon>
        <taxon>Lactobacillales</taxon>
        <taxon>Enterococcaceae</taxon>
        <taxon>Enterococcus</taxon>
    </lineage>
</organism>
<sequence>MMKYWEDNDMRYNEISYRMIRDLELYIKGDCKKKLKAQFGDDWFKKGLPKKVYSEANTLAIEKNYEKMAGEEVEPWDCLNFIHYREIVLNNWQNVFEKDYTLPEDKKRSGKKADKTKWMEKLSRIRNENFHVYSVTEDEFKFLEKIQMWLLPNNSYK</sequence>
<evidence type="ECO:0008006" key="3">
    <source>
        <dbReference type="Google" id="ProtNLM"/>
    </source>
</evidence>
<dbReference type="EMBL" id="AHXS01000017">
    <property type="protein sequence ID" value="ELB39534.1"/>
    <property type="molecule type" value="Genomic_DNA"/>
</dbReference>
<proteinExistence type="predicted"/>
<dbReference type="Proteomes" id="UP000010504">
    <property type="component" value="Unassembled WGS sequence"/>
</dbReference>
<evidence type="ECO:0000313" key="2">
    <source>
        <dbReference type="Proteomes" id="UP000010504"/>
    </source>
</evidence>
<name>A0A829A6Y8_ENTFC</name>